<accession>A0A1Y2GB83</accession>
<dbReference type="GeneID" id="33562906"/>
<dbReference type="CDD" id="cd09019">
    <property type="entry name" value="galactose_mutarotase_like"/>
    <property type="match status" value="1"/>
</dbReference>
<evidence type="ECO:0000313" key="4">
    <source>
        <dbReference type="EMBL" id="ORZ05924.1"/>
    </source>
</evidence>
<dbReference type="Gene3D" id="2.70.98.10">
    <property type="match status" value="1"/>
</dbReference>
<dbReference type="InterPro" id="IPR018052">
    <property type="entry name" value="Ald1_epimerase_CS"/>
</dbReference>
<dbReference type="RefSeq" id="XP_021877305.1">
    <property type="nucleotide sequence ID" value="XM_022021062.1"/>
</dbReference>
<evidence type="ECO:0000256" key="1">
    <source>
        <dbReference type="ARBA" id="ARBA00006206"/>
    </source>
</evidence>
<dbReference type="PROSITE" id="PS00545">
    <property type="entry name" value="ALDOSE_1_EPIMERASE"/>
    <property type="match status" value="1"/>
</dbReference>
<dbReference type="InterPro" id="IPR008183">
    <property type="entry name" value="Aldose_1/G6P_1-epimerase"/>
</dbReference>
<dbReference type="InterPro" id="IPR011013">
    <property type="entry name" value="Gal_mutarotase_sf_dom"/>
</dbReference>
<protein>
    <submittedName>
        <fullName evidence="4">Galactose mutarotase-like domain-containing protein</fullName>
    </submittedName>
</protein>
<name>A0A1Y2GB83_9FUNG</name>
<dbReference type="OrthoDB" id="274691at2759"/>
<dbReference type="GO" id="GO:0030246">
    <property type="term" value="F:carbohydrate binding"/>
    <property type="evidence" value="ECO:0007669"/>
    <property type="project" value="InterPro"/>
</dbReference>
<dbReference type="GO" id="GO:0033499">
    <property type="term" value="P:galactose catabolic process via UDP-galactose, Leloir pathway"/>
    <property type="evidence" value="ECO:0007669"/>
    <property type="project" value="TreeGrafter"/>
</dbReference>
<evidence type="ECO:0000256" key="3">
    <source>
        <dbReference type="ARBA" id="ARBA00023277"/>
    </source>
</evidence>
<dbReference type="Pfam" id="PF01263">
    <property type="entry name" value="Aldose_epim"/>
    <property type="match status" value="1"/>
</dbReference>
<reference evidence="4 5" key="1">
    <citation type="submission" date="2016-07" db="EMBL/GenBank/DDBJ databases">
        <title>Pervasive Adenine N6-methylation of Active Genes in Fungi.</title>
        <authorList>
            <consortium name="DOE Joint Genome Institute"/>
            <person name="Mondo S.J."/>
            <person name="Dannebaum R.O."/>
            <person name="Kuo R.C."/>
            <person name="Labutti K."/>
            <person name="Haridas S."/>
            <person name="Kuo A."/>
            <person name="Salamov A."/>
            <person name="Ahrendt S.R."/>
            <person name="Lipzen A."/>
            <person name="Sullivan W."/>
            <person name="Andreopoulos W.B."/>
            <person name="Clum A."/>
            <person name="Lindquist E."/>
            <person name="Daum C."/>
            <person name="Ramamoorthy G.K."/>
            <person name="Gryganskyi A."/>
            <person name="Culley D."/>
            <person name="Magnuson J.K."/>
            <person name="James T.Y."/>
            <person name="O'Malley M.A."/>
            <person name="Stajich J.E."/>
            <person name="Spatafora J.W."/>
            <person name="Visel A."/>
            <person name="Grigoriev I.V."/>
        </authorList>
    </citation>
    <scope>NUCLEOTIDE SEQUENCE [LARGE SCALE GENOMIC DNA]</scope>
    <source>
        <strain evidence="4 5">NRRL 3116</strain>
    </source>
</reference>
<keyword evidence="2" id="KW-0413">Isomerase</keyword>
<sequence length="372" mass="41702">MACQVISLGATLTHLWVLDNTNSPKDIVLGFDDPKAYRTKYDPYFGATVGRTANRIAQGEFSLPDNPHVVFKLDQNNGPNSLHGGIDGFSHRNWDVVPPLGDVSDGDGCRGTSLRLSMVSEHMDQGFPGRLRVYCTYRLLNSSLEVEYEAYLEQTEDLHREPVEMTIVSLTNHTYFNLNGIPSTGTTNKFTITPITNHVIEMAHIDSFLETDSTSVPSGKILKLDEVPAMDFRKPKSIGDHFKQVPGDGQGYDHFYPVQAAINNPHDYYLKNDVCRIPPTALVNIYSPESGIHMAMTTTEPGFQFYTANFVQVEPNQVDTRKARGGYEPHSGFCLEASKFPNAINHTEWRNQVILRSGDKYQSKTIFTFSIR</sequence>
<dbReference type="PANTHER" id="PTHR10091:SF0">
    <property type="entry name" value="GALACTOSE MUTAROTASE"/>
    <property type="match status" value="1"/>
</dbReference>
<organism evidence="4 5">
    <name type="scientific">Lobosporangium transversale</name>
    <dbReference type="NCBI Taxonomy" id="64571"/>
    <lineage>
        <taxon>Eukaryota</taxon>
        <taxon>Fungi</taxon>
        <taxon>Fungi incertae sedis</taxon>
        <taxon>Mucoromycota</taxon>
        <taxon>Mortierellomycotina</taxon>
        <taxon>Mortierellomycetes</taxon>
        <taxon>Mortierellales</taxon>
        <taxon>Mortierellaceae</taxon>
        <taxon>Lobosporangium</taxon>
    </lineage>
</organism>
<dbReference type="GO" id="GO:0004034">
    <property type="term" value="F:aldose 1-epimerase activity"/>
    <property type="evidence" value="ECO:0007669"/>
    <property type="project" value="TreeGrafter"/>
</dbReference>
<dbReference type="SUPFAM" id="SSF74650">
    <property type="entry name" value="Galactose mutarotase-like"/>
    <property type="match status" value="1"/>
</dbReference>
<dbReference type="InterPro" id="IPR047215">
    <property type="entry name" value="Galactose_mutarotase-like"/>
</dbReference>
<keyword evidence="3" id="KW-0119">Carbohydrate metabolism</keyword>
<dbReference type="GO" id="GO:0006006">
    <property type="term" value="P:glucose metabolic process"/>
    <property type="evidence" value="ECO:0007669"/>
    <property type="project" value="TreeGrafter"/>
</dbReference>
<comment type="similarity">
    <text evidence="1">Belongs to the aldose epimerase family.</text>
</comment>
<evidence type="ECO:0000313" key="5">
    <source>
        <dbReference type="Proteomes" id="UP000193648"/>
    </source>
</evidence>
<dbReference type="Proteomes" id="UP000193648">
    <property type="component" value="Unassembled WGS sequence"/>
</dbReference>
<comment type="caution">
    <text evidence="4">The sequence shown here is derived from an EMBL/GenBank/DDBJ whole genome shotgun (WGS) entry which is preliminary data.</text>
</comment>
<gene>
    <name evidence="4" type="ORF">BCR41DRAFT_311899</name>
</gene>
<dbReference type="AlphaFoldDB" id="A0A1Y2GB83"/>
<dbReference type="InterPro" id="IPR014718">
    <property type="entry name" value="GH-type_carb-bd"/>
</dbReference>
<evidence type="ECO:0000256" key="2">
    <source>
        <dbReference type="ARBA" id="ARBA00023235"/>
    </source>
</evidence>
<dbReference type="InParanoid" id="A0A1Y2GB83"/>
<proteinExistence type="inferred from homology"/>
<keyword evidence="5" id="KW-1185">Reference proteome</keyword>
<dbReference type="EMBL" id="MCFF01000048">
    <property type="protein sequence ID" value="ORZ05924.1"/>
    <property type="molecule type" value="Genomic_DNA"/>
</dbReference>
<dbReference type="STRING" id="64571.A0A1Y2GB83"/>
<dbReference type="PANTHER" id="PTHR10091">
    <property type="entry name" value="ALDOSE-1-EPIMERASE"/>
    <property type="match status" value="1"/>
</dbReference>